<keyword evidence="2" id="KW-1185">Reference proteome</keyword>
<accession>A0A0D7ART4</accession>
<organism evidence="1 2">
    <name type="scientific">Cylindrobasidium torrendii FP15055 ss-10</name>
    <dbReference type="NCBI Taxonomy" id="1314674"/>
    <lineage>
        <taxon>Eukaryota</taxon>
        <taxon>Fungi</taxon>
        <taxon>Dikarya</taxon>
        <taxon>Basidiomycota</taxon>
        <taxon>Agaricomycotina</taxon>
        <taxon>Agaricomycetes</taxon>
        <taxon>Agaricomycetidae</taxon>
        <taxon>Agaricales</taxon>
        <taxon>Marasmiineae</taxon>
        <taxon>Physalacriaceae</taxon>
        <taxon>Cylindrobasidium</taxon>
    </lineage>
</organism>
<dbReference type="EMBL" id="KN881150">
    <property type="protein sequence ID" value="KIY60927.1"/>
    <property type="molecule type" value="Genomic_DNA"/>
</dbReference>
<dbReference type="STRING" id="1314674.A0A0D7ART4"/>
<reference evidence="1 2" key="1">
    <citation type="journal article" date="2015" name="Fungal Genet. Biol.">
        <title>Evolution of novel wood decay mechanisms in Agaricales revealed by the genome sequences of Fistulina hepatica and Cylindrobasidium torrendii.</title>
        <authorList>
            <person name="Floudas D."/>
            <person name="Held B.W."/>
            <person name="Riley R."/>
            <person name="Nagy L.G."/>
            <person name="Koehler G."/>
            <person name="Ransdell A.S."/>
            <person name="Younus H."/>
            <person name="Chow J."/>
            <person name="Chiniquy J."/>
            <person name="Lipzen A."/>
            <person name="Tritt A."/>
            <person name="Sun H."/>
            <person name="Haridas S."/>
            <person name="LaButti K."/>
            <person name="Ohm R.A."/>
            <person name="Kues U."/>
            <person name="Blanchette R.A."/>
            <person name="Grigoriev I.V."/>
            <person name="Minto R.E."/>
            <person name="Hibbett D.S."/>
        </authorList>
    </citation>
    <scope>NUCLEOTIDE SEQUENCE [LARGE SCALE GENOMIC DNA]</scope>
    <source>
        <strain evidence="1 2">FP15055 ss-10</strain>
    </source>
</reference>
<dbReference type="Proteomes" id="UP000054007">
    <property type="component" value="Unassembled WGS sequence"/>
</dbReference>
<name>A0A0D7ART4_9AGAR</name>
<evidence type="ECO:0000313" key="2">
    <source>
        <dbReference type="Proteomes" id="UP000054007"/>
    </source>
</evidence>
<sequence>MVVVKVSLKLENAPATGYMPIVWIMSSLTEHKDYLKHYNRRARARGLRSGLEENMNARRKSKAKATFKKQGWALEILGLVAWSDGFRTHAYGPEIYACITFIMDCNTTNTTKSEIMSGASEDYWSHKCLHKGLLVLTNATEVWNYGLNSLLEEKPDQRRKCSTVADRCALSLAHTSNFFPPNGSFTERSYTKHAKSKPAAGLTFPKAPTYNPLRNDPRFWTGCAYYANFDPANKDVEKEHLLHIINPPGINARNEDGVVVVEDVKGMINMPLGIPFGVAIDLDCWVTIACAHNMDSLKRIAPVDSYARIESTMTKLVDTSWGTRDRKAIFEHDLKCNIRSAQPNAAAVHDGSYSLALCVTKEEWALTQFRDCEMNVFALGSMSPGPTGNQANVSSASEGGGLDKFIGQVQ</sequence>
<dbReference type="OrthoDB" id="3032681at2759"/>
<feature type="non-terminal residue" evidence="1">
    <location>
        <position position="410"/>
    </location>
</feature>
<dbReference type="AlphaFoldDB" id="A0A0D7ART4"/>
<gene>
    <name evidence="1" type="ORF">CYLTODRAFT_481774</name>
</gene>
<proteinExistence type="predicted"/>
<protein>
    <submittedName>
        <fullName evidence="1">Uncharacterized protein</fullName>
    </submittedName>
</protein>
<evidence type="ECO:0000313" key="1">
    <source>
        <dbReference type="EMBL" id="KIY60927.1"/>
    </source>
</evidence>